<dbReference type="RefSeq" id="YP_009357233.1">
    <property type="nucleotide sequence ID" value="NC_034376.1"/>
</dbReference>
<dbReference type="PRINTS" id="PR00232">
    <property type="entry name" value="POTXCARLCOAT"/>
</dbReference>
<evidence type="ECO:0000313" key="13">
    <source>
        <dbReference type="Proteomes" id="UP000203677"/>
    </source>
</evidence>
<evidence type="ECO:0000256" key="7">
    <source>
        <dbReference type="ARBA" id="ARBA00022844"/>
    </source>
</evidence>
<keyword evidence="8" id="KW-0687">Ribonucleoprotein</keyword>
<dbReference type="Proteomes" id="UP000203677">
    <property type="component" value="Segment"/>
</dbReference>
<organism evidence="11 13">
    <name type="scientific">Pepper virus A</name>
    <dbReference type="NCBI Taxonomy" id="1803898"/>
    <lineage>
        <taxon>Viruses</taxon>
        <taxon>Riboviria</taxon>
        <taxon>Orthornavirae</taxon>
        <taxon>Kitrinoviricota</taxon>
        <taxon>Alsuviricetes</taxon>
        <taxon>Tymovirales</taxon>
        <taxon>Betaflexiviridae</taxon>
        <taxon>Quinvirinae</taxon>
        <taxon>Carlavirus</taxon>
        <taxon>Carlavirus alphacapsici</taxon>
        <taxon>Carlavirus PepVA</taxon>
    </lineage>
</organism>
<evidence type="ECO:0000256" key="2">
    <source>
        <dbReference type="ARBA" id="ARBA00004328"/>
    </source>
</evidence>
<evidence type="ECO:0000256" key="4">
    <source>
        <dbReference type="ARBA" id="ARBA00018091"/>
    </source>
</evidence>
<dbReference type="PROSITE" id="PS00418">
    <property type="entry name" value="POTEX_CARLAVIRUS_COAT"/>
    <property type="match status" value="1"/>
</dbReference>
<sequence>MSADTKQKGEASSSVPHDAAGNLLPDIDIELQKRLDSLRDYLRKTQRATQVTNPCFELGRPSLKRPASVHTDHSHIYSRWSIDQLSLIVPQSISNNMASAEEMAKVQVTLEGLGVPSEHVAEVLLQVAVYCKDTSSSAYMDARGTFNWKGGAIMADQVIATMRDKAETLRRVCRLYAPITWNYMLTHNAPPSDWAAMGFSHDNRFAAFDCFDYVENAAAVQPFEGLIRRPTPSEKVAHNTYKRIALDKANRNETYANYGTEVTGGRLGPEIERNHNNASHRVK</sequence>
<reference evidence="11 13" key="1">
    <citation type="submission" date="2016-02" db="EMBL/GenBank/DDBJ databases">
        <authorList>
            <person name="Wen L."/>
            <person name="He K."/>
            <person name="Yang H."/>
        </authorList>
    </citation>
    <scope>NUCLEOTIDE SEQUENCE [LARGE SCALE GENOMIC DNA]</scope>
    <source>
        <strain evidence="11">TW</strain>
    </source>
</reference>
<evidence type="ECO:0000256" key="6">
    <source>
        <dbReference type="ARBA" id="ARBA00022561"/>
    </source>
</evidence>
<reference evidence="12" key="2">
    <citation type="submission" date="2016-03" db="EMBL/GenBank/DDBJ databases">
        <authorList>
            <person name="Ploux O."/>
        </authorList>
    </citation>
    <scope>NUCLEOTIDE SEQUENCE</scope>
    <source>
        <strain evidence="12">PJ</strain>
    </source>
</reference>
<dbReference type="OrthoDB" id="15901at10239"/>
<comment type="function">
    <text evidence="1">Required for genome encapsidation. Forms ribonucleoprotein complexes along with TGB1 helicase and viral RNA.</text>
</comment>
<accession>A0A1W5KQA3</accession>
<keyword evidence="13" id="KW-1185">Reference proteome</keyword>
<keyword evidence="6 11" id="KW-0167">Capsid protein</keyword>
<dbReference type="InterPro" id="IPR000052">
    <property type="entry name" value="Pltvir_coat"/>
</dbReference>
<comment type="subcellular location">
    <subcellularLocation>
        <location evidence="2">Virion</location>
    </subcellularLocation>
</comment>
<dbReference type="GO" id="GO:0005198">
    <property type="term" value="F:structural molecule activity"/>
    <property type="evidence" value="ECO:0007669"/>
    <property type="project" value="InterPro"/>
</dbReference>
<dbReference type="GO" id="GO:1990904">
    <property type="term" value="C:ribonucleoprotein complex"/>
    <property type="evidence" value="ECO:0007669"/>
    <property type="project" value="UniProtKB-KW"/>
</dbReference>
<evidence type="ECO:0000256" key="3">
    <source>
        <dbReference type="ARBA" id="ARBA00007202"/>
    </source>
</evidence>
<keyword evidence="5" id="KW-1139">Helical capsid protein</keyword>
<dbReference type="GeneID" id="32283037"/>
<evidence type="ECO:0000256" key="5">
    <source>
        <dbReference type="ARBA" id="ARBA00022497"/>
    </source>
</evidence>
<evidence type="ECO:0000313" key="12">
    <source>
        <dbReference type="EMBL" id="AOY34824.1"/>
    </source>
</evidence>
<dbReference type="GO" id="GO:0019029">
    <property type="term" value="C:helical viral capsid"/>
    <property type="evidence" value="ECO:0007669"/>
    <property type="project" value="UniProtKB-KW"/>
</dbReference>
<dbReference type="KEGG" id="vg:32283037"/>
<dbReference type="Pfam" id="PF08358">
    <property type="entry name" value="Flexi_CP_N"/>
    <property type="match status" value="1"/>
</dbReference>
<evidence type="ECO:0000313" key="11">
    <source>
        <dbReference type="EMBL" id="AMX81292.1"/>
    </source>
</evidence>
<evidence type="ECO:0000256" key="8">
    <source>
        <dbReference type="ARBA" id="ARBA00023274"/>
    </source>
</evidence>
<keyword evidence="7" id="KW-0946">Virion</keyword>
<dbReference type="Pfam" id="PF00286">
    <property type="entry name" value="Flexi_CP"/>
    <property type="match status" value="1"/>
</dbReference>
<dbReference type="EMBL" id="KU726694">
    <property type="protein sequence ID" value="AMX81292.1"/>
    <property type="molecule type" value="Genomic_RNA"/>
</dbReference>
<dbReference type="EMBL" id="KU923763">
    <property type="protein sequence ID" value="AOY34824.1"/>
    <property type="molecule type" value="Genomic_RNA"/>
</dbReference>
<protein>
    <recommendedName>
        <fullName evidence="4">Capsid protein</fullName>
    </recommendedName>
    <alternativeName>
        <fullName evidence="9">Coat protein</fullName>
    </alternativeName>
</protein>
<dbReference type="InterPro" id="IPR013569">
    <property type="entry name" value="Carlavirus_coat_N"/>
</dbReference>
<evidence type="ECO:0000256" key="1">
    <source>
        <dbReference type="ARBA" id="ARBA00004032"/>
    </source>
</evidence>
<evidence type="ECO:0000256" key="9">
    <source>
        <dbReference type="ARBA" id="ARBA00031336"/>
    </source>
</evidence>
<proteinExistence type="inferred from homology"/>
<comment type="similarity">
    <text evidence="3">Belongs to the potexviruses coat protein family.</text>
</comment>
<name>A0A1W5KQA3_9VIRU</name>
<gene>
    <name evidence="11" type="primary">gp4</name>
</gene>
<evidence type="ECO:0000259" key="10">
    <source>
        <dbReference type="PROSITE" id="PS00418"/>
    </source>
</evidence>
<feature type="domain" description="Potexviruses and carlaviruses coat protein" evidence="10">
    <location>
        <begin position="204"/>
        <end position="219"/>
    </location>
</feature>